<keyword evidence="7 8" id="KW-0503">Monooxygenase</keyword>
<name>A0ABS8S0S6_DATST</name>
<keyword evidence="6 8" id="KW-0408">Iron</keyword>
<evidence type="ECO:0000256" key="4">
    <source>
        <dbReference type="ARBA" id="ARBA00022723"/>
    </source>
</evidence>
<proteinExistence type="inferred from homology"/>
<dbReference type="SUPFAM" id="SSF48264">
    <property type="entry name" value="Cytochrome P450"/>
    <property type="match status" value="1"/>
</dbReference>
<dbReference type="PANTHER" id="PTHR47944:SF5">
    <property type="entry name" value="CYTOCHROME P450 71A1-LIKE"/>
    <property type="match status" value="1"/>
</dbReference>
<dbReference type="Pfam" id="PF00067">
    <property type="entry name" value="p450"/>
    <property type="match status" value="1"/>
</dbReference>
<protein>
    <recommendedName>
        <fullName evidence="11">Cytochrome P450</fullName>
    </recommendedName>
</protein>
<reference evidence="9 10" key="1">
    <citation type="journal article" date="2021" name="BMC Genomics">
        <title>Datura genome reveals duplications of psychoactive alkaloid biosynthetic genes and high mutation rate following tissue culture.</title>
        <authorList>
            <person name="Rajewski A."/>
            <person name="Carter-House D."/>
            <person name="Stajich J."/>
            <person name="Litt A."/>
        </authorList>
    </citation>
    <scope>NUCLEOTIDE SEQUENCE [LARGE SCALE GENOMIC DNA]</scope>
    <source>
        <strain evidence="9">AR-01</strain>
    </source>
</reference>
<evidence type="ECO:0008006" key="11">
    <source>
        <dbReference type="Google" id="ProtNLM"/>
    </source>
</evidence>
<organism evidence="9 10">
    <name type="scientific">Datura stramonium</name>
    <name type="common">Jimsonweed</name>
    <name type="synonym">Common thornapple</name>
    <dbReference type="NCBI Taxonomy" id="4076"/>
    <lineage>
        <taxon>Eukaryota</taxon>
        <taxon>Viridiplantae</taxon>
        <taxon>Streptophyta</taxon>
        <taxon>Embryophyta</taxon>
        <taxon>Tracheophyta</taxon>
        <taxon>Spermatophyta</taxon>
        <taxon>Magnoliopsida</taxon>
        <taxon>eudicotyledons</taxon>
        <taxon>Gunneridae</taxon>
        <taxon>Pentapetalae</taxon>
        <taxon>asterids</taxon>
        <taxon>lamiids</taxon>
        <taxon>Solanales</taxon>
        <taxon>Solanaceae</taxon>
        <taxon>Solanoideae</taxon>
        <taxon>Datureae</taxon>
        <taxon>Datura</taxon>
    </lineage>
</organism>
<keyword evidence="3 8" id="KW-0349">Heme</keyword>
<evidence type="ECO:0000313" key="10">
    <source>
        <dbReference type="Proteomes" id="UP000823775"/>
    </source>
</evidence>
<evidence type="ECO:0000256" key="5">
    <source>
        <dbReference type="ARBA" id="ARBA00023002"/>
    </source>
</evidence>
<keyword evidence="5 8" id="KW-0560">Oxidoreductase</keyword>
<evidence type="ECO:0000256" key="7">
    <source>
        <dbReference type="ARBA" id="ARBA00023033"/>
    </source>
</evidence>
<evidence type="ECO:0000256" key="8">
    <source>
        <dbReference type="RuleBase" id="RU000461"/>
    </source>
</evidence>
<accession>A0ABS8S0S6</accession>
<evidence type="ECO:0000256" key="1">
    <source>
        <dbReference type="ARBA" id="ARBA00001971"/>
    </source>
</evidence>
<dbReference type="InterPro" id="IPR036396">
    <property type="entry name" value="Cyt_P450_sf"/>
</dbReference>
<dbReference type="Gene3D" id="1.10.630.10">
    <property type="entry name" value="Cytochrome P450"/>
    <property type="match status" value="2"/>
</dbReference>
<keyword evidence="4 8" id="KW-0479">Metal-binding</keyword>
<dbReference type="PROSITE" id="PS00086">
    <property type="entry name" value="CYTOCHROME_P450"/>
    <property type="match status" value="1"/>
</dbReference>
<evidence type="ECO:0000256" key="3">
    <source>
        <dbReference type="ARBA" id="ARBA00022617"/>
    </source>
</evidence>
<dbReference type="InterPro" id="IPR017972">
    <property type="entry name" value="Cyt_P450_CS"/>
</dbReference>
<sequence length="378" mass="42472">MPTTRDEKVANQLKQHSDPYSAETICVSLMQVTSRCDLEVKSLAYLSIFVNKTSSRRNPPPGPKPWPIIGNLHQLGPLPHISLHKLSQKYGDLMFEIRPSLVVVVHPPRMANNSENPRYLLLALKHTGKMVPSDKYFSEKISTSSIVSLKALHEMLVEWFYLNGLNSGRDFVAEDMVDILLQQAEDPNIEIKLSTDSIKGLIQNGATSPGGSGQIPQQRYRNGRLTNFSNIQSAEQGRGKSSIELSAEREVEEKDCAQLPYIELILNETFRLHPLGTILAPHYSTQDCNVAGYGKGTTVWVNLWSIGRDPRNWELPDKFIPERFMGKEFDISGQNFSLLPFGSGRRRCPAYSLGVKIGRSTLANLIHGFNWKLPENMK</sequence>
<gene>
    <name evidence="9" type="ORF">HAX54_012133</name>
</gene>
<evidence type="ECO:0000256" key="6">
    <source>
        <dbReference type="ARBA" id="ARBA00023004"/>
    </source>
</evidence>
<dbReference type="Proteomes" id="UP000823775">
    <property type="component" value="Unassembled WGS sequence"/>
</dbReference>
<comment type="cofactor">
    <cofactor evidence="1">
        <name>heme</name>
        <dbReference type="ChEBI" id="CHEBI:30413"/>
    </cofactor>
</comment>
<evidence type="ECO:0000256" key="2">
    <source>
        <dbReference type="ARBA" id="ARBA00010617"/>
    </source>
</evidence>
<dbReference type="PANTHER" id="PTHR47944">
    <property type="entry name" value="CYTOCHROME P450 98A9"/>
    <property type="match status" value="1"/>
</dbReference>
<dbReference type="InterPro" id="IPR001128">
    <property type="entry name" value="Cyt_P450"/>
</dbReference>
<dbReference type="EMBL" id="JACEIK010000170">
    <property type="protein sequence ID" value="MCD7451464.1"/>
    <property type="molecule type" value="Genomic_DNA"/>
</dbReference>
<comment type="caution">
    <text evidence="9">The sequence shown here is derived from an EMBL/GenBank/DDBJ whole genome shotgun (WGS) entry which is preliminary data.</text>
</comment>
<comment type="similarity">
    <text evidence="2 8">Belongs to the cytochrome P450 family.</text>
</comment>
<keyword evidence="10" id="KW-1185">Reference proteome</keyword>
<evidence type="ECO:0000313" key="9">
    <source>
        <dbReference type="EMBL" id="MCD7451464.1"/>
    </source>
</evidence>